<feature type="domain" description="Outer membrane protein beta-barrel" evidence="3">
    <location>
        <begin position="19"/>
        <end position="217"/>
    </location>
</feature>
<dbReference type="Pfam" id="PF13505">
    <property type="entry name" value="OMP_b-brl"/>
    <property type="match status" value="1"/>
</dbReference>
<evidence type="ECO:0000313" key="4">
    <source>
        <dbReference type="EMBL" id="KGP62588.1"/>
    </source>
</evidence>
<dbReference type="RefSeq" id="WP_035890815.1">
    <property type="nucleotide sequence ID" value="NZ_JNCF01000054.1"/>
</dbReference>
<dbReference type="Gene3D" id="2.40.160.20">
    <property type="match status" value="1"/>
</dbReference>
<gene>
    <name evidence="4" type="ORF">EP47_08880</name>
</gene>
<dbReference type="EMBL" id="JNCF01000054">
    <property type="protein sequence ID" value="KGP62588.1"/>
    <property type="molecule type" value="Genomic_DNA"/>
</dbReference>
<reference evidence="4 5" key="1">
    <citation type="submission" date="2014-05" db="EMBL/GenBank/DDBJ databases">
        <authorList>
            <person name="Rizzardi K."/>
            <person name="Winiecka-Krusnell J."/>
            <person name="Ramliden M."/>
            <person name="Alm E."/>
            <person name="Andersson S."/>
            <person name="Byfors S."/>
        </authorList>
    </citation>
    <scope>NUCLEOTIDE SEQUENCE [LARGE SCALE GENOMIC DNA]</scope>
    <source>
        <strain evidence="4 5">LEGN</strain>
    </source>
</reference>
<name>A0A0A2T575_9GAMM</name>
<accession>A0A0A2T575</accession>
<comment type="caution">
    <text evidence="4">The sequence shown here is derived from an EMBL/GenBank/DDBJ whole genome shotgun (WGS) entry which is preliminary data.</text>
</comment>
<dbReference type="AlphaFoldDB" id="A0A0A2T575"/>
<keyword evidence="1 2" id="KW-0732">Signal</keyword>
<sequence>MKKFFFLPFFFLVFTSSVFSKSSNEFDPFYVGIAGGYWDQSFKDHYTQQNIIPIGTQGPTYSNTDFHEQNIKSFSLLGGYGFNPFGLIFAAIEGNFNWYSSGKNFTPSEPFYTYSNFSQASLSQEYGMQVALLPGILVTPKTLAYGRIGYGYELYKNSYVTDIPVVFPKRFSNSPWISEYILGIGINQKLLKQISLRLEFQYVDVNNIPGVRGSTFGVPGPGPEIRLFNNHQDNYDLHSRVGLLSVIYYPEIFN</sequence>
<organism evidence="4 5">
    <name type="scientific">Legionella norrlandica</name>
    <dbReference type="NCBI Taxonomy" id="1498499"/>
    <lineage>
        <taxon>Bacteria</taxon>
        <taxon>Pseudomonadati</taxon>
        <taxon>Pseudomonadota</taxon>
        <taxon>Gammaproteobacteria</taxon>
        <taxon>Legionellales</taxon>
        <taxon>Legionellaceae</taxon>
        <taxon>Legionella</taxon>
    </lineage>
</organism>
<proteinExistence type="predicted"/>
<feature type="signal peptide" evidence="2">
    <location>
        <begin position="1"/>
        <end position="20"/>
    </location>
</feature>
<evidence type="ECO:0000313" key="5">
    <source>
        <dbReference type="Proteomes" id="UP000054422"/>
    </source>
</evidence>
<keyword evidence="5" id="KW-1185">Reference proteome</keyword>
<evidence type="ECO:0000259" key="3">
    <source>
        <dbReference type="Pfam" id="PF13505"/>
    </source>
</evidence>
<dbReference type="InterPro" id="IPR027385">
    <property type="entry name" value="Beta-barrel_OMP"/>
</dbReference>
<dbReference type="OrthoDB" id="5636097at2"/>
<feature type="chain" id="PRO_5001993356" description="Outer membrane protein beta-barrel domain-containing protein" evidence="2">
    <location>
        <begin position="21"/>
        <end position="254"/>
    </location>
</feature>
<dbReference type="STRING" id="1498499.EP47_08880"/>
<evidence type="ECO:0000256" key="2">
    <source>
        <dbReference type="SAM" id="SignalP"/>
    </source>
</evidence>
<dbReference type="SUPFAM" id="SSF56925">
    <property type="entry name" value="OMPA-like"/>
    <property type="match status" value="1"/>
</dbReference>
<evidence type="ECO:0000256" key="1">
    <source>
        <dbReference type="ARBA" id="ARBA00022729"/>
    </source>
</evidence>
<dbReference type="InterPro" id="IPR011250">
    <property type="entry name" value="OMP/PagP_B-barrel"/>
</dbReference>
<dbReference type="Proteomes" id="UP000054422">
    <property type="component" value="Unassembled WGS sequence"/>
</dbReference>
<protein>
    <recommendedName>
        <fullName evidence="3">Outer membrane protein beta-barrel domain-containing protein</fullName>
    </recommendedName>
</protein>